<evidence type="ECO:0000256" key="2">
    <source>
        <dbReference type="ARBA" id="ARBA00022598"/>
    </source>
</evidence>
<keyword evidence="4" id="KW-0276">Fatty acid metabolism</keyword>
<comment type="caution">
    <text evidence="11">The sequence shown here is derived from an EMBL/GenBank/DDBJ whole genome shotgun (WGS) entry which is preliminary data.</text>
</comment>
<feature type="non-terminal residue" evidence="11">
    <location>
        <position position="125"/>
    </location>
</feature>
<dbReference type="GO" id="GO:0005524">
    <property type="term" value="F:ATP binding"/>
    <property type="evidence" value="ECO:0007669"/>
    <property type="project" value="UniProtKB-KW"/>
</dbReference>
<dbReference type="PANTHER" id="PTHR43107">
    <property type="entry name" value="LONG-CHAIN FATTY ACID TRANSPORT PROTEIN"/>
    <property type="match status" value="1"/>
</dbReference>
<evidence type="ECO:0000256" key="1">
    <source>
        <dbReference type="ARBA" id="ARBA00006432"/>
    </source>
</evidence>
<sequence>LRNVRATGDAVFRTGDHLVMDNHGYFYFKDRVGDTFRWKGENVSTTEVESVLTCLCNLKDCIVYGVSVPNTEGKAGMAAIASEHPLNLISLAHGIIRSLPAFARPRFLRVTKTIDLTGTHKMKKL</sequence>
<dbReference type="GO" id="GO:0005789">
    <property type="term" value="C:endoplasmic reticulum membrane"/>
    <property type="evidence" value="ECO:0007669"/>
    <property type="project" value="TreeGrafter"/>
</dbReference>
<organism evidence="11 12">
    <name type="scientific">Allacma fusca</name>
    <dbReference type="NCBI Taxonomy" id="39272"/>
    <lineage>
        <taxon>Eukaryota</taxon>
        <taxon>Metazoa</taxon>
        <taxon>Ecdysozoa</taxon>
        <taxon>Arthropoda</taxon>
        <taxon>Hexapoda</taxon>
        <taxon>Collembola</taxon>
        <taxon>Symphypleona</taxon>
        <taxon>Sminthuridae</taxon>
        <taxon>Allacma</taxon>
    </lineage>
</organism>
<feature type="domain" description="AMP-binding enzyme C-terminal" evidence="10">
    <location>
        <begin position="47"/>
        <end position="121"/>
    </location>
</feature>
<keyword evidence="5" id="KW-0067">ATP-binding</keyword>
<evidence type="ECO:0000256" key="6">
    <source>
        <dbReference type="ARBA" id="ARBA00026121"/>
    </source>
</evidence>
<dbReference type="OrthoDB" id="288590at2759"/>
<evidence type="ECO:0000313" key="12">
    <source>
        <dbReference type="Proteomes" id="UP000708208"/>
    </source>
</evidence>
<evidence type="ECO:0000256" key="8">
    <source>
        <dbReference type="ARBA" id="ARBA00041297"/>
    </source>
</evidence>
<dbReference type="EC" id="6.2.1.3" evidence="6"/>
<dbReference type="GO" id="GO:0005886">
    <property type="term" value="C:plasma membrane"/>
    <property type="evidence" value="ECO:0007669"/>
    <property type="project" value="TreeGrafter"/>
</dbReference>
<name>A0A8J2L043_9HEXA</name>
<evidence type="ECO:0000256" key="7">
    <source>
        <dbReference type="ARBA" id="ARBA00036527"/>
    </source>
</evidence>
<keyword evidence="2" id="KW-0436">Ligase</keyword>
<keyword evidence="3" id="KW-0547">Nucleotide-binding</keyword>
<comment type="catalytic activity">
    <reaction evidence="7">
        <text>a very long-chain fatty acid + ATP + CoA = a very long-chain fatty acyl-CoA + AMP + diphosphate</text>
        <dbReference type="Rhea" id="RHEA:54536"/>
        <dbReference type="ChEBI" id="CHEBI:30616"/>
        <dbReference type="ChEBI" id="CHEBI:33019"/>
        <dbReference type="ChEBI" id="CHEBI:57287"/>
        <dbReference type="ChEBI" id="CHEBI:58950"/>
        <dbReference type="ChEBI" id="CHEBI:138261"/>
        <dbReference type="ChEBI" id="CHEBI:456215"/>
    </reaction>
    <physiologicalReaction direction="left-to-right" evidence="7">
        <dbReference type="Rhea" id="RHEA:54537"/>
    </physiologicalReaction>
</comment>
<gene>
    <name evidence="11" type="ORF">AFUS01_LOCUS33492</name>
</gene>
<dbReference type="GO" id="GO:0004467">
    <property type="term" value="F:long-chain fatty acid-CoA ligase activity"/>
    <property type="evidence" value="ECO:0007669"/>
    <property type="project" value="UniProtKB-EC"/>
</dbReference>
<comment type="catalytic activity">
    <reaction evidence="9">
        <text>tetracosanoate + ATP + CoA = tetracosanoyl-CoA + AMP + diphosphate</text>
        <dbReference type="Rhea" id="RHEA:33639"/>
        <dbReference type="ChEBI" id="CHEBI:30616"/>
        <dbReference type="ChEBI" id="CHEBI:31014"/>
        <dbReference type="ChEBI" id="CHEBI:33019"/>
        <dbReference type="ChEBI" id="CHEBI:57287"/>
        <dbReference type="ChEBI" id="CHEBI:65052"/>
        <dbReference type="ChEBI" id="CHEBI:456215"/>
    </reaction>
    <physiologicalReaction direction="left-to-right" evidence="9">
        <dbReference type="Rhea" id="RHEA:33640"/>
    </physiologicalReaction>
</comment>
<dbReference type="Proteomes" id="UP000708208">
    <property type="component" value="Unassembled WGS sequence"/>
</dbReference>
<dbReference type="PANTHER" id="PTHR43107:SF15">
    <property type="entry name" value="FATTY ACID TRANSPORT PROTEIN 3, ISOFORM A"/>
    <property type="match status" value="1"/>
</dbReference>
<keyword evidence="4" id="KW-0443">Lipid metabolism</keyword>
<evidence type="ECO:0000259" key="10">
    <source>
        <dbReference type="Pfam" id="PF13193"/>
    </source>
</evidence>
<evidence type="ECO:0000313" key="11">
    <source>
        <dbReference type="EMBL" id="CAG7823267.1"/>
    </source>
</evidence>
<keyword evidence="12" id="KW-1185">Reference proteome</keyword>
<feature type="non-terminal residue" evidence="11">
    <location>
        <position position="1"/>
    </location>
</feature>
<protein>
    <recommendedName>
        <fullName evidence="6">long-chain-fatty-acid--CoA ligase</fullName>
        <ecNumber evidence="6">6.2.1.3</ecNumber>
    </recommendedName>
    <alternativeName>
        <fullName evidence="8">Long-chain-fatty-acid--CoA ligase</fullName>
    </alternativeName>
</protein>
<accession>A0A8J2L043</accession>
<reference evidence="11" key="1">
    <citation type="submission" date="2021-06" db="EMBL/GenBank/DDBJ databases">
        <authorList>
            <person name="Hodson N. C."/>
            <person name="Mongue J. A."/>
            <person name="Jaron S. K."/>
        </authorList>
    </citation>
    <scope>NUCLEOTIDE SEQUENCE</scope>
</reference>
<evidence type="ECO:0000256" key="3">
    <source>
        <dbReference type="ARBA" id="ARBA00022741"/>
    </source>
</evidence>
<evidence type="ECO:0000256" key="5">
    <source>
        <dbReference type="ARBA" id="ARBA00022840"/>
    </source>
</evidence>
<dbReference type="AlphaFoldDB" id="A0A8J2L043"/>
<dbReference type="Pfam" id="PF13193">
    <property type="entry name" value="AMP-binding_C"/>
    <property type="match status" value="1"/>
</dbReference>
<dbReference type="FunFam" id="3.30.300.30:FF:000002">
    <property type="entry name" value="Long-chain fatty acid transport protein 1"/>
    <property type="match status" value="1"/>
</dbReference>
<comment type="similarity">
    <text evidence="1">Belongs to the ATP-dependent AMP-binding enzyme family.</text>
</comment>
<evidence type="ECO:0000256" key="4">
    <source>
        <dbReference type="ARBA" id="ARBA00022832"/>
    </source>
</evidence>
<dbReference type="GO" id="GO:0005324">
    <property type="term" value="F:long-chain fatty acid transmembrane transporter activity"/>
    <property type="evidence" value="ECO:0007669"/>
    <property type="project" value="TreeGrafter"/>
</dbReference>
<dbReference type="GO" id="GO:0044539">
    <property type="term" value="P:long-chain fatty acid import into cell"/>
    <property type="evidence" value="ECO:0007669"/>
    <property type="project" value="TreeGrafter"/>
</dbReference>
<evidence type="ECO:0000256" key="9">
    <source>
        <dbReference type="ARBA" id="ARBA00048666"/>
    </source>
</evidence>
<dbReference type="InterPro" id="IPR025110">
    <property type="entry name" value="AMP-bd_C"/>
</dbReference>
<proteinExistence type="inferred from homology"/>
<dbReference type="EMBL" id="CAJVCH010528959">
    <property type="protein sequence ID" value="CAG7823267.1"/>
    <property type="molecule type" value="Genomic_DNA"/>
</dbReference>